<evidence type="ECO:0000313" key="2">
    <source>
        <dbReference type="Proteomes" id="UP001634394"/>
    </source>
</evidence>
<dbReference type="Proteomes" id="UP001634394">
    <property type="component" value="Unassembled WGS sequence"/>
</dbReference>
<keyword evidence="2" id="KW-1185">Reference proteome</keyword>
<gene>
    <name evidence="1" type="ORF">ACJMK2_030995</name>
</gene>
<reference evidence="1 2" key="1">
    <citation type="submission" date="2024-11" db="EMBL/GenBank/DDBJ databases">
        <title>Chromosome-level genome assembly of the freshwater bivalve Anodonta woodiana.</title>
        <authorList>
            <person name="Chen X."/>
        </authorList>
    </citation>
    <scope>NUCLEOTIDE SEQUENCE [LARGE SCALE GENOMIC DNA]</scope>
    <source>
        <strain evidence="1">MN2024</strain>
        <tissue evidence="1">Gills</tissue>
    </source>
</reference>
<sequence>MNLLRSLKDPLSSRQKTTLNFAGNLTSHLFGDNDVEDVIEQSLNDAESVSFSLQDKLNVSLQKDGPPIAVGGQDSFKWMKAKFTLFSNPGQRIENRQILYIAIYPLNGHQRTLKEFLFVCYEFLYKVKIPSLRQ</sequence>
<name>A0ABD3WXH5_SINWO</name>
<dbReference type="AlphaFoldDB" id="A0ABD3WXH5"/>
<protein>
    <submittedName>
        <fullName evidence="1">Uncharacterized protein</fullName>
    </submittedName>
</protein>
<accession>A0ABD3WXH5</accession>
<dbReference type="EMBL" id="JBJQND010000004">
    <property type="protein sequence ID" value="KAL3878664.1"/>
    <property type="molecule type" value="Genomic_DNA"/>
</dbReference>
<organism evidence="1 2">
    <name type="scientific">Sinanodonta woodiana</name>
    <name type="common">Chinese pond mussel</name>
    <name type="synonym">Anodonta woodiana</name>
    <dbReference type="NCBI Taxonomy" id="1069815"/>
    <lineage>
        <taxon>Eukaryota</taxon>
        <taxon>Metazoa</taxon>
        <taxon>Spiralia</taxon>
        <taxon>Lophotrochozoa</taxon>
        <taxon>Mollusca</taxon>
        <taxon>Bivalvia</taxon>
        <taxon>Autobranchia</taxon>
        <taxon>Heteroconchia</taxon>
        <taxon>Palaeoheterodonta</taxon>
        <taxon>Unionida</taxon>
        <taxon>Unionoidea</taxon>
        <taxon>Unionidae</taxon>
        <taxon>Unioninae</taxon>
        <taxon>Sinanodonta</taxon>
    </lineage>
</organism>
<comment type="caution">
    <text evidence="1">The sequence shown here is derived from an EMBL/GenBank/DDBJ whole genome shotgun (WGS) entry which is preliminary data.</text>
</comment>
<evidence type="ECO:0000313" key="1">
    <source>
        <dbReference type="EMBL" id="KAL3878664.1"/>
    </source>
</evidence>
<feature type="non-terminal residue" evidence="1">
    <location>
        <position position="134"/>
    </location>
</feature>
<proteinExistence type="predicted"/>